<evidence type="ECO:0000313" key="3">
    <source>
        <dbReference type="Proteomes" id="UP000007954"/>
    </source>
</evidence>
<accession>G0LN17</accession>
<organism evidence="2 3">
    <name type="scientific">Haloquadratum walsbyi (strain DSM 16854 / JCM 12705 / C23)</name>
    <dbReference type="NCBI Taxonomy" id="768065"/>
    <lineage>
        <taxon>Archaea</taxon>
        <taxon>Methanobacteriati</taxon>
        <taxon>Methanobacteriota</taxon>
        <taxon>Stenosarchaea group</taxon>
        <taxon>Halobacteria</taxon>
        <taxon>Halobacteriales</taxon>
        <taxon>Haloferacaceae</taxon>
        <taxon>Haloquadratum</taxon>
    </lineage>
</organism>
<keyword evidence="1" id="KW-1133">Transmembrane helix</keyword>
<dbReference type="Proteomes" id="UP000007954">
    <property type="component" value="Chromosome"/>
</dbReference>
<keyword evidence="1" id="KW-0812">Transmembrane</keyword>
<keyword evidence="1" id="KW-0472">Membrane</keyword>
<dbReference type="KEGG" id="hwc:Hqrw_3749"/>
<proteinExistence type="predicted"/>
<feature type="transmembrane region" description="Helical" evidence="1">
    <location>
        <begin position="60"/>
        <end position="81"/>
    </location>
</feature>
<reference evidence="2 3" key="1">
    <citation type="journal article" date="2011" name="PLoS ONE">
        <title>Haloquadratum walsbyi: limited diversity in a global pond.</title>
        <authorList>
            <person name="Dyall-Smith M."/>
            <person name="Pfeiffer F."/>
            <person name="Klee K."/>
            <person name="Palm P."/>
            <person name="Gross K."/>
            <person name="Schuster S.C."/>
            <person name="Rampp M."/>
            <person name="Oesterhelt D."/>
        </authorList>
    </citation>
    <scope>NUCLEOTIDE SEQUENCE [LARGE SCALE GENOMIC DNA]</scope>
    <source>
        <strain evidence="3">DSM 16854 / JCM 12705 / C23</strain>
    </source>
</reference>
<evidence type="ECO:0000313" key="2">
    <source>
        <dbReference type="EMBL" id="CCC41487.1"/>
    </source>
</evidence>
<sequence>MPMLIERISSRLLSTDYAEWHHPRVARKLVIVLAPLLVLGGFSIGLVAQHSAVLDTIPSLLLGFIALILGLITLAFFDSILEKES</sequence>
<gene>
    <name evidence="2" type="ordered locus">Hqrw_3749</name>
</gene>
<dbReference type="HOGENOM" id="CLU_2534619_0_0_2"/>
<feature type="transmembrane region" description="Helical" evidence="1">
    <location>
        <begin position="29"/>
        <end position="48"/>
    </location>
</feature>
<name>G0LN17_HALWC</name>
<dbReference type="EMBL" id="FR746099">
    <property type="protein sequence ID" value="CCC41487.1"/>
    <property type="molecule type" value="Genomic_DNA"/>
</dbReference>
<evidence type="ECO:0000256" key="1">
    <source>
        <dbReference type="SAM" id="Phobius"/>
    </source>
</evidence>
<dbReference type="AlphaFoldDB" id="G0LN17"/>
<protein>
    <submittedName>
        <fullName evidence="2">Uncharacterized protein</fullName>
    </submittedName>
</protein>